<dbReference type="Proteomes" id="UP001177003">
    <property type="component" value="Chromosome 0"/>
</dbReference>
<dbReference type="Gene3D" id="1.25.10.10">
    <property type="entry name" value="Leucine-rich Repeat Variant"/>
    <property type="match status" value="1"/>
</dbReference>
<dbReference type="SMART" id="SM00185">
    <property type="entry name" value="ARM"/>
    <property type="match status" value="3"/>
</dbReference>
<protein>
    <submittedName>
        <fullName evidence="3">Uncharacterized protein</fullName>
    </submittedName>
</protein>
<accession>A0AA35V212</accession>
<dbReference type="AlphaFoldDB" id="A0AA35V212"/>
<dbReference type="PROSITE" id="PS50176">
    <property type="entry name" value="ARM_REPEAT"/>
    <property type="match status" value="2"/>
</dbReference>
<dbReference type="Pfam" id="PF00514">
    <property type="entry name" value="Arm"/>
    <property type="match status" value="1"/>
</dbReference>
<dbReference type="InterPro" id="IPR011989">
    <property type="entry name" value="ARM-like"/>
</dbReference>
<dbReference type="PANTHER" id="PTHR46369:SF1">
    <property type="entry name" value="PROTEIN CELLULOSE SYNTHASE INTERACTIVE 3"/>
    <property type="match status" value="1"/>
</dbReference>
<dbReference type="InterPro" id="IPR016024">
    <property type="entry name" value="ARM-type_fold"/>
</dbReference>
<sequence length="242" mass="26746">MTSSNVQQYLITSAISLCCGVVDIWEAIRKRGGIQLLISFLGLLSEEHQEYVVWLLALVTEQIDDSKWAITVAGGIPPLVHLLENGSDKARDDASYVLWNLRYHCENIYACVESVEAIPVFLWFLKTGGTKGQEASGKALRKLIRKADAATINQLLALLWGDTPKSKAHKIEVLGHVFTMASHYDLVQKGSDAYKGLRSLVQILNSSNEETQEHAASVLADLFSIHQDICDNLATDEVVHPC</sequence>
<keyword evidence="1" id="KW-0677">Repeat</keyword>
<evidence type="ECO:0000313" key="3">
    <source>
        <dbReference type="EMBL" id="CAI9263240.1"/>
    </source>
</evidence>
<dbReference type="InterPro" id="IPR000225">
    <property type="entry name" value="Armadillo"/>
</dbReference>
<evidence type="ECO:0000313" key="4">
    <source>
        <dbReference type="Proteomes" id="UP001177003"/>
    </source>
</evidence>
<feature type="repeat" description="ARM" evidence="2">
    <location>
        <begin position="195"/>
        <end position="222"/>
    </location>
</feature>
<dbReference type="GO" id="GO:0051211">
    <property type="term" value="P:anisotropic cell growth"/>
    <property type="evidence" value="ECO:0007669"/>
    <property type="project" value="InterPro"/>
</dbReference>
<dbReference type="EMBL" id="OX465086">
    <property type="protein sequence ID" value="CAI9263240.1"/>
    <property type="molecule type" value="Genomic_DNA"/>
</dbReference>
<name>A0AA35V212_LACSI</name>
<organism evidence="3 4">
    <name type="scientific">Lactuca saligna</name>
    <name type="common">Willowleaf lettuce</name>
    <dbReference type="NCBI Taxonomy" id="75948"/>
    <lineage>
        <taxon>Eukaryota</taxon>
        <taxon>Viridiplantae</taxon>
        <taxon>Streptophyta</taxon>
        <taxon>Embryophyta</taxon>
        <taxon>Tracheophyta</taxon>
        <taxon>Spermatophyta</taxon>
        <taxon>Magnoliopsida</taxon>
        <taxon>eudicotyledons</taxon>
        <taxon>Gunneridae</taxon>
        <taxon>Pentapetalae</taxon>
        <taxon>asterids</taxon>
        <taxon>campanulids</taxon>
        <taxon>Asterales</taxon>
        <taxon>Asteraceae</taxon>
        <taxon>Cichorioideae</taxon>
        <taxon>Cichorieae</taxon>
        <taxon>Lactucinae</taxon>
        <taxon>Lactuca</taxon>
    </lineage>
</organism>
<evidence type="ECO:0000256" key="2">
    <source>
        <dbReference type="PROSITE-ProRule" id="PRU00259"/>
    </source>
</evidence>
<feature type="repeat" description="ARM" evidence="2">
    <location>
        <begin position="74"/>
        <end position="101"/>
    </location>
</feature>
<dbReference type="InterPro" id="IPR044297">
    <property type="entry name" value="CSI1/2/3"/>
</dbReference>
<reference evidence="3" key="1">
    <citation type="submission" date="2023-04" db="EMBL/GenBank/DDBJ databases">
        <authorList>
            <person name="Vijverberg K."/>
            <person name="Xiong W."/>
            <person name="Schranz E."/>
        </authorList>
    </citation>
    <scope>NUCLEOTIDE SEQUENCE</scope>
</reference>
<dbReference type="GO" id="GO:0008017">
    <property type="term" value="F:microtubule binding"/>
    <property type="evidence" value="ECO:0007669"/>
    <property type="project" value="InterPro"/>
</dbReference>
<proteinExistence type="predicted"/>
<evidence type="ECO:0000256" key="1">
    <source>
        <dbReference type="ARBA" id="ARBA00022737"/>
    </source>
</evidence>
<gene>
    <name evidence="3" type="ORF">LSALG_LOCUS3937</name>
</gene>
<dbReference type="PANTHER" id="PTHR46369">
    <property type="entry name" value="PROTEIN CELLULOSE SYNTHASE INTERACTIVE 1"/>
    <property type="match status" value="1"/>
</dbReference>
<dbReference type="GO" id="GO:0010330">
    <property type="term" value="C:cellulose synthase complex"/>
    <property type="evidence" value="ECO:0007669"/>
    <property type="project" value="InterPro"/>
</dbReference>
<dbReference type="GO" id="GO:2001006">
    <property type="term" value="P:regulation of cellulose biosynthetic process"/>
    <property type="evidence" value="ECO:0007669"/>
    <property type="project" value="InterPro"/>
</dbReference>
<keyword evidence="4" id="KW-1185">Reference proteome</keyword>
<dbReference type="SUPFAM" id="SSF48371">
    <property type="entry name" value="ARM repeat"/>
    <property type="match status" value="1"/>
</dbReference>